<dbReference type="STRING" id="685588.A0A067TVA3"/>
<keyword evidence="2" id="KW-1185">Reference proteome</keyword>
<protein>
    <submittedName>
        <fullName evidence="1">Uncharacterized protein</fullName>
    </submittedName>
</protein>
<dbReference type="HOGENOM" id="CLU_1261596_0_0_1"/>
<name>A0A067TVA3_GALM3</name>
<proteinExistence type="predicted"/>
<dbReference type="EMBL" id="KL142368">
    <property type="protein sequence ID" value="KDR83869.1"/>
    <property type="molecule type" value="Genomic_DNA"/>
</dbReference>
<organism evidence="1 2">
    <name type="scientific">Galerina marginata (strain CBS 339.88)</name>
    <dbReference type="NCBI Taxonomy" id="685588"/>
    <lineage>
        <taxon>Eukaryota</taxon>
        <taxon>Fungi</taxon>
        <taxon>Dikarya</taxon>
        <taxon>Basidiomycota</taxon>
        <taxon>Agaricomycotina</taxon>
        <taxon>Agaricomycetes</taxon>
        <taxon>Agaricomycetidae</taxon>
        <taxon>Agaricales</taxon>
        <taxon>Agaricineae</taxon>
        <taxon>Strophariaceae</taxon>
        <taxon>Galerina</taxon>
    </lineage>
</organism>
<sequence length="219" mass="24264">MNVFVKGTTSDTSPNKVPSLVDLTLRPAVEQAIRADDIGQLEPLIFHPDKLAIMLEVIRAQNPTSEGGIISLIKMINEVHRNSILDLSGFNLSGRQLITILASEQETDDFQTPKSSAKYLTTLSRHQGRAANTRDFDTLSLRRLFLWNTAVSNDDLIDLLGMHPKLFYSLEGVIHPVLMKSQGNTICPAAFVHINGSEMNQSAKAYIPYSLLVKSLKAY</sequence>
<dbReference type="OrthoDB" id="3515175at2759"/>
<accession>A0A067TVA3</accession>
<dbReference type="AlphaFoldDB" id="A0A067TVA3"/>
<evidence type="ECO:0000313" key="2">
    <source>
        <dbReference type="Proteomes" id="UP000027222"/>
    </source>
</evidence>
<dbReference type="Proteomes" id="UP000027222">
    <property type="component" value="Unassembled WGS sequence"/>
</dbReference>
<evidence type="ECO:0000313" key="1">
    <source>
        <dbReference type="EMBL" id="KDR83869.1"/>
    </source>
</evidence>
<gene>
    <name evidence="1" type="ORF">GALMADRAFT_236327</name>
</gene>
<reference evidence="2" key="1">
    <citation type="journal article" date="2014" name="Proc. Natl. Acad. Sci. U.S.A.">
        <title>Extensive sampling of basidiomycete genomes demonstrates inadequacy of the white-rot/brown-rot paradigm for wood decay fungi.</title>
        <authorList>
            <person name="Riley R."/>
            <person name="Salamov A.A."/>
            <person name="Brown D.W."/>
            <person name="Nagy L.G."/>
            <person name="Floudas D."/>
            <person name="Held B.W."/>
            <person name="Levasseur A."/>
            <person name="Lombard V."/>
            <person name="Morin E."/>
            <person name="Otillar R."/>
            <person name="Lindquist E.A."/>
            <person name="Sun H."/>
            <person name="LaButti K.M."/>
            <person name="Schmutz J."/>
            <person name="Jabbour D."/>
            <person name="Luo H."/>
            <person name="Baker S.E."/>
            <person name="Pisabarro A.G."/>
            <person name="Walton J.D."/>
            <person name="Blanchette R.A."/>
            <person name="Henrissat B."/>
            <person name="Martin F."/>
            <person name="Cullen D."/>
            <person name="Hibbett D.S."/>
            <person name="Grigoriev I.V."/>
        </authorList>
    </citation>
    <scope>NUCLEOTIDE SEQUENCE [LARGE SCALE GENOMIC DNA]</scope>
    <source>
        <strain evidence="2">CBS 339.88</strain>
    </source>
</reference>